<evidence type="ECO:0000313" key="2">
    <source>
        <dbReference type="Proteomes" id="UP000279236"/>
    </source>
</evidence>
<dbReference type="GeneID" id="39586240"/>
<keyword evidence="2" id="KW-1185">Reference proteome</keyword>
<evidence type="ECO:0000313" key="1">
    <source>
        <dbReference type="EMBL" id="RSH78789.1"/>
    </source>
</evidence>
<proteinExistence type="predicted"/>
<sequence>MSAPTPSPPRASNSHAMLDLTMFPHVADGILGACDFHDLLTLRQTSRAMCDRVDTLMTAHMTVNANHLDTMEPHLTTPLGVVPVLKSCVGQWNMPDRLTWTHKRVCAALSRTTTLDITSILAASERLAPTRLGTAEPFANLQCVRLYPMILHDYTSHQLAFSAPKVVVFGAMNYHYWRDPSTSQLDGMVKFLPTSVLPRGTRKLVINITGEDIVCGVDEPPGNDMDAISLSLTDVVFIFDRHSFQGNGQWRWGFPNPSSKKRMWFVMFILHFLGEPLSNRSVTFVDFDKIDFNCMFLGEPRSPNAAALTAALHLFVDQQRASETGTRSSSFSDGSRASELQQLHGRIDSAVHFVSLSDYAGRVGWPEVELESRPDVQKDDSLSPTFQSLLDLQALIG</sequence>
<dbReference type="EMBL" id="RSCE01000011">
    <property type="protein sequence ID" value="RSH78789.1"/>
    <property type="molecule type" value="Genomic_DNA"/>
</dbReference>
<evidence type="ECO:0008006" key="3">
    <source>
        <dbReference type="Google" id="ProtNLM"/>
    </source>
</evidence>
<organism evidence="1 2">
    <name type="scientific">Apiotrichum porosum</name>
    <dbReference type="NCBI Taxonomy" id="105984"/>
    <lineage>
        <taxon>Eukaryota</taxon>
        <taxon>Fungi</taxon>
        <taxon>Dikarya</taxon>
        <taxon>Basidiomycota</taxon>
        <taxon>Agaricomycotina</taxon>
        <taxon>Tremellomycetes</taxon>
        <taxon>Trichosporonales</taxon>
        <taxon>Trichosporonaceae</taxon>
        <taxon>Apiotrichum</taxon>
    </lineage>
</organism>
<name>A0A427XIR4_9TREE</name>
<dbReference type="RefSeq" id="XP_028473936.1">
    <property type="nucleotide sequence ID" value="XM_028617473.1"/>
</dbReference>
<accession>A0A427XIR4</accession>
<comment type="caution">
    <text evidence="1">The sequence shown here is derived from an EMBL/GenBank/DDBJ whole genome shotgun (WGS) entry which is preliminary data.</text>
</comment>
<dbReference type="AlphaFoldDB" id="A0A427XIR4"/>
<protein>
    <recommendedName>
        <fullName evidence="3">F-box domain-containing protein</fullName>
    </recommendedName>
</protein>
<reference evidence="1 2" key="1">
    <citation type="submission" date="2018-11" db="EMBL/GenBank/DDBJ databases">
        <title>Genome sequence of Apiotrichum porosum DSM 27194.</title>
        <authorList>
            <person name="Aliyu H."/>
            <person name="Gorte O."/>
            <person name="Ochsenreither K."/>
        </authorList>
    </citation>
    <scope>NUCLEOTIDE SEQUENCE [LARGE SCALE GENOMIC DNA]</scope>
    <source>
        <strain evidence="1 2">DSM 27194</strain>
    </source>
</reference>
<dbReference type="Proteomes" id="UP000279236">
    <property type="component" value="Unassembled WGS sequence"/>
</dbReference>
<gene>
    <name evidence="1" type="ORF">EHS24_001697</name>
</gene>